<reference evidence="3" key="1">
    <citation type="submission" date="2020-03" db="EMBL/GenBank/DDBJ databases">
        <title>Complete genome sequence of sulfur-oxidizing bacterium skT11.</title>
        <authorList>
            <person name="Kanda M."/>
            <person name="Kojima H."/>
            <person name="Fukui M."/>
        </authorList>
    </citation>
    <scope>NUCLEOTIDE SEQUENCE [LARGE SCALE GENOMIC DNA]</scope>
    <source>
        <strain evidence="3">skT11</strain>
    </source>
</reference>
<dbReference type="SUPFAM" id="SSF54637">
    <property type="entry name" value="Thioesterase/thiol ester dehydrase-isomerase"/>
    <property type="match status" value="1"/>
</dbReference>
<dbReference type="InterPro" id="IPR054545">
    <property type="entry name" value="ApeI-like"/>
</dbReference>
<keyword evidence="3" id="KW-1185">Reference proteome</keyword>
<dbReference type="AlphaFoldDB" id="A0A6F8VAA0"/>
<dbReference type="GO" id="GO:0016829">
    <property type="term" value="F:lyase activity"/>
    <property type="evidence" value="ECO:0007669"/>
    <property type="project" value="UniProtKB-KW"/>
</dbReference>
<protein>
    <recommendedName>
        <fullName evidence="1">ApeI dehydratase-like domain-containing protein</fullName>
    </recommendedName>
</protein>
<dbReference type="KEGG" id="slac:SKTS_15240"/>
<dbReference type="InterPro" id="IPR029069">
    <property type="entry name" value="HotDog_dom_sf"/>
</dbReference>
<sequence>MPEQARWQTIAADHPALPGHFPGNPIVPGVVLLSQVWDAVCREAGTPLHCTGWPSVKFLAPLLPGVPFRVDVEFGAAQSAKFVCRTAAGTIAQGSVRFSGEKT</sequence>
<evidence type="ECO:0000313" key="3">
    <source>
        <dbReference type="Proteomes" id="UP000502260"/>
    </source>
</evidence>
<organism evidence="2 3">
    <name type="scientific">Sulfurimicrobium lacus</name>
    <dbReference type="NCBI Taxonomy" id="2715678"/>
    <lineage>
        <taxon>Bacteria</taxon>
        <taxon>Pseudomonadati</taxon>
        <taxon>Pseudomonadota</taxon>
        <taxon>Betaproteobacteria</taxon>
        <taxon>Nitrosomonadales</taxon>
        <taxon>Sulfuricellaceae</taxon>
        <taxon>Sulfurimicrobium</taxon>
    </lineage>
</organism>
<proteinExistence type="predicted"/>
<name>A0A6F8VAA0_9PROT</name>
<dbReference type="Gene3D" id="3.10.129.10">
    <property type="entry name" value="Hotdog Thioesterase"/>
    <property type="match status" value="1"/>
</dbReference>
<dbReference type="Proteomes" id="UP000502260">
    <property type="component" value="Chromosome"/>
</dbReference>
<evidence type="ECO:0000313" key="2">
    <source>
        <dbReference type="EMBL" id="BCB26638.1"/>
    </source>
</evidence>
<dbReference type="EMBL" id="AP022853">
    <property type="protein sequence ID" value="BCB26638.1"/>
    <property type="molecule type" value="Genomic_DNA"/>
</dbReference>
<evidence type="ECO:0000259" key="1">
    <source>
        <dbReference type="Pfam" id="PF22818"/>
    </source>
</evidence>
<accession>A0A6F8VAA0</accession>
<dbReference type="Pfam" id="PF22818">
    <property type="entry name" value="ApeI-like"/>
    <property type="match status" value="1"/>
</dbReference>
<dbReference type="RefSeq" id="WP_173062739.1">
    <property type="nucleotide sequence ID" value="NZ_AP022853.1"/>
</dbReference>
<gene>
    <name evidence="2" type="ORF">SKTS_15240</name>
</gene>
<feature type="domain" description="ApeI dehydratase-like" evidence="1">
    <location>
        <begin position="9"/>
        <end position="94"/>
    </location>
</feature>